<keyword evidence="3" id="KW-0238">DNA-binding</keyword>
<proteinExistence type="inferred from homology"/>
<sequence length="301" mass="32982">MDRLVLRDLAVFETVARHRSFTAAAAELGISQSSLSYAVSQLESRIGMALLARTTRNVSLTQAGQRLLDMLVPALKDIDAGLASLQEMRATISGSVRLTMVPVAFETILRPALKSFRATFPNVSVEVSIDEGLSDIVSEGFDGGIRFNTLIEKDMISVPLTPSTAVSIVASPDYLGKRGVPAYPEDLVHHACIGYRFVSSTRLYKWPLAKGKKKAEYETDGTLVFNDGEAIRAAALDGLGLAYVFRSQVRNDIDLGNLVQVLMDWLPDLPGFSLYYPNRARTAPAFRAMIDHLRTTRSLTI</sequence>
<dbReference type="CDD" id="cd08474">
    <property type="entry name" value="PBP2_CrgA_like_5"/>
    <property type="match status" value="1"/>
</dbReference>
<dbReference type="InterPro" id="IPR058163">
    <property type="entry name" value="LysR-type_TF_proteobact-type"/>
</dbReference>
<comment type="similarity">
    <text evidence="1">Belongs to the LysR transcriptional regulatory family.</text>
</comment>
<keyword evidence="2" id="KW-0805">Transcription regulation</keyword>
<dbReference type="InterPro" id="IPR005119">
    <property type="entry name" value="LysR_subst-bd"/>
</dbReference>
<dbReference type="Gene3D" id="1.10.10.10">
    <property type="entry name" value="Winged helix-like DNA-binding domain superfamily/Winged helix DNA-binding domain"/>
    <property type="match status" value="1"/>
</dbReference>
<keyword evidence="7" id="KW-1185">Reference proteome</keyword>
<dbReference type="GO" id="GO:0003700">
    <property type="term" value="F:DNA-binding transcription factor activity"/>
    <property type="evidence" value="ECO:0007669"/>
    <property type="project" value="InterPro"/>
</dbReference>
<dbReference type="SUPFAM" id="SSF53850">
    <property type="entry name" value="Periplasmic binding protein-like II"/>
    <property type="match status" value="1"/>
</dbReference>
<evidence type="ECO:0000256" key="1">
    <source>
        <dbReference type="ARBA" id="ARBA00009437"/>
    </source>
</evidence>
<dbReference type="InterPro" id="IPR036390">
    <property type="entry name" value="WH_DNA-bd_sf"/>
</dbReference>
<accession>A0A6A8A4R9</accession>
<evidence type="ECO:0000256" key="4">
    <source>
        <dbReference type="ARBA" id="ARBA00023163"/>
    </source>
</evidence>
<dbReference type="GO" id="GO:0006351">
    <property type="term" value="P:DNA-templated transcription"/>
    <property type="evidence" value="ECO:0007669"/>
    <property type="project" value="TreeGrafter"/>
</dbReference>
<evidence type="ECO:0000259" key="5">
    <source>
        <dbReference type="PROSITE" id="PS50931"/>
    </source>
</evidence>
<evidence type="ECO:0000313" key="7">
    <source>
        <dbReference type="Proteomes" id="UP000435138"/>
    </source>
</evidence>
<dbReference type="InterPro" id="IPR036388">
    <property type="entry name" value="WH-like_DNA-bd_sf"/>
</dbReference>
<dbReference type="GO" id="GO:0043565">
    <property type="term" value="F:sequence-specific DNA binding"/>
    <property type="evidence" value="ECO:0007669"/>
    <property type="project" value="TreeGrafter"/>
</dbReference>
<dbReference type="Proteomes" id="UP000435138">
    <property type="component" value="Unassembled WGS sequence"/>
</dbReference>
<evidence type="ECO:0000256" key="2">
    <source>
        <dbReference type="ARBA" id="ARBA00023015"/>
    </source>
</evidence>
<dbReference type="Pfam" id="PF03466">
    <property type="entry name" value="LysR_substrate"/>
    <property type="match status" value="1"/>
</dbReference>
<dbReference type="AlphaFoldDB" id="A0A6A8A4R9"/>
<protein>
    <submittedName>
        <fullName evidence="6">LysR family transcriptional regulator</fullName>
    </submittedName>
</protein>
<dbReference type="PANTHER" id="PTHR30537:SF1">
    <property type="entry name" value="HTH-TYPE TRANSCRIPTIONAL REGULATOR PGRR"/>
    <property type="match status" value="1"/>
</dbReference>
<name>A0A6A8A4R9_9HYPH</name>
<evidence type="ECO:0000256" key="3">
    <source>
        <dbReference type="ARBA" id="ARBA00023125"/>
    </source>
</evidence>
<dbReference type="InterPro" id="IPR000847">
    <property type="entry name" value="LysR_HTH_N"/>
</dbReference>
<dbReference type="RefSeq" id="WP_153353364.1">
    <property type="nucleotide sequence ID" value="NZ_JAYKOO010000006.1"/>
</dbReference>
<dbReference type="PANTHER" id="PTHR30537">
    <property type="entry name" value="HTH-TYPE TRANSCRIPTIONAL REGULATOR"/>
    <property type="match status" value="1"/>
</dbReference>
<dbReference type="Pfam" id="PF00126">
    <property type="entry name" value="HTH_1"/>
    <property type="match status" value="1"/>
</dbReference>
<gene>
    <name evidence="6" type="ORF">GAO09_07280</name>
</gene>
<dbReference type="PRINTS" id="PR00039">
    <property type="entry name" value="HTHLYSR"/>
</dbReference>
<organism evidence="6 7">
    <name type="scientific">Endobacterium cereale</name>
    <dbReference type="NCBI Taxonomy" id="2663029"/>
    <lineage>
        <taxon>Bacteria</taxon>
        <taxon>Pseudomonadati</taxon>
        <taxon>Pseudomonadota</taxon>
        <taxon>Alphaproteobacteria</taxon>
        <taxon>Hyphomicrobiales</taxon>
        <taxon>Rhizobiaceae</taxon>
        <taxon>Endobacterium</taxon>
    </lineage>
</organism>
<dbReference type="EMBL" id="WIXI01000037">
    <property type="protein sequence ID" value="MQY45859.1"/>
    <property type="molecule type" value="Genomic_DNA"/>
</dbReference>
<feature type="domain" description="HTH lysR-type" evidence="5">
    <location>
        <begin position="1"/>
        <end position="61"/>
    </location>
</feature>
<reference evidence="6 7" key="1">
    <citation type="submission" date="2019-11" db="EMBL/GenBank/DDBJ databases">
        <title>Genome analysis of Rhizobacterium cereale a novel genus and species isolated from maize roots in North Spain.</title>
        <authorList>
            <person name="Menendez E."/>
            <person name="Flores-Felix J.D."/>
            <person name="Ramirez-Bahena M.-H."/>
            <person name="Igual J.M."/>
            <person name="Garcia-Fraile P."/>
            <person name="Peix A."/>
            <person name="Velazquez E."/>
        </authorList>
    </citation>
    <scope>NUCLEOTIDE SEQUENCE [LARGE SCALE GENOMIC DNA]</scope>
    <source>
        <strain evidence="6 7">RZME27</strain>
    </source>
</reference>
<dbReference type="SUPFAM" id="SSF46785">
    <property type="entry name" value="Winged helix' DNA-binding domain"/>
    <property type="match status" value="1"/>
</dbReference>
<dbReference type="PROSITE" id="PS50931">
    <property type="entry name" value="HTH_LYSR"/>
    <property type="match status" value="1"/>
</dbReference>
<evidence type="ECO:0000313" key="6">
    <source>
        <dbReference type="EMBL" id="MQY45859.1"/>
    </source>
</evidence>
<comment type="caution">
    <text evidence="6">The sequence shown here is derived from an EMBL/GenBank/DDBJ whole genome shotgun (WGS) entry which is preliminary data.</text>
</comment>
<keyword evidence="4" id="KW-0804">Transcription</keyword>
<dbReference type="FunFam" id="1.10.10.10:FF:000001">
    <property type="entry name" value="LysR family transcriptional regulator"/>
    <property type="match status" value="1"/>
</dbReference>
<dbReference type="Gene3D" id="3.40.190.290">
    <property type="match status" value="1"/>
</dbReference>